<sequence>MYLGRRTVVTNASLAQAPVGTVVTSTAQLSVQVADRAPVVERRCPCRKPVAAVACPGESWARE</sequence>
<evidence type="ECO:0000313" key="1">
    <source>
        <dbReference type="EMBL" id="GAA2149098.1"/>
    </source>
</evidence>
<gene>
    <name evidence="1" type="ORF">GCM10009727_52360</name>
</gene>
<evidence type="ECO:0000313" key="2">
    <source>
        <dbReference type="Proteomes" id="UP001501020"/>
    </source>
</evidence>
<proteinExistence type="predicted"/>
<comment type="caution">
    <text evidence="1">The sequence shown here is derived from an EMBL/GenBank/DDBJ whole genome shotgun (WGS) entry which is preliminary data.</text>
</comment>
<dbReference type="EMBL" id="BAAAMR010000051">
    <property type="protein sequence ID" value="GAA2149098.1"/>
    <property type="molecule type" value="Genomic_DNA"/>
</dbReference>
<dbReference type="Proteomes" id="UP001501020">
    <property type="component" value="Unassembled WGS sequence"/>
</dbReference>
<protein>
    <submittedName>
        <fullName evidence="1">Uncharacterized protein</fullName>
    </submittedName>
</protein>
<organism evidence="1 2">
    <name type="scientific">Actinomadura napierensis</name>
    <dbReference type="NCBI Taxonomy" id="267854"/>
    <lineage>
        <taxon>Bacteria</taxon>
        <taxon>Bacillati</taxon>
        <taxon>Actinomycetota</taxon>
        <taxon>Actinomycetes</taxon>
        <taxon>Streptosporangiales</taxon>
        <taxon>Thermomonosporaceae</taxon>
        <taxon>Actinomadura</taxon>
    </lineage>
</organism>
<accession>A0ABN2ZWL6</accession>
<reference evidence="1 2" key="1">
    <citation type="journal article" date="2019" name="Int. J. Syst. Evol. Microbiol.">
        <title>The Global Catalogue of Microorganisms (GCM) 10K type strain sequencing project: providing services to taxonomists for standard genome sequencing and annotation.</title>
        <authorList>
            <consortium name="The Broad Institute Genomics Platform"/>
            <consortium name="The Broad Institute Genome Sequencing Center for Infectious Disease"/>
            <person name="Wu L."/>
            <person name="Ma J."/>
        </authorList>
    </citation>
    <scope>NUCLEOTIDE SEQUENCE [LARGE SCALE GENOMIC DNA]</scope>
    <source>
        <strain evidence="1 2">JCM 13850</strain>
    </source>
</reference>
<name>A0ABN2ZWL6_9ACTN</name>
<keyword evidence="2" id="KW-1185">Reference proteome</keyword>